<protein>
    <submittedName>
        <fullName evidence="1">Uncharacterized protein</fullName>
    </submittedName>
</protein>
<dbReference type="RefSeq" id="WP_217792303.1">
    <property type="nucleotide sequence ID" value="NZ_JAHSPG010000012.1"/>
</dbReference>
<keyword evidence="2" id="KW-1185">Reference proteome</keyword>
<accession>A0A9E2W8I5</accession>
<evidence type="ECO:0000313" key="1">
    <source>
        <dbReference type="EMBL" id="MBV4358591.1"/>
    </source>
</evidence>
<dbReference type="AlphaFoldDB" id="A0A9E2W8I5"/>
<comment type="caution">
    <text evidence="1">The sequence shown here is derived from an EMBL/GenBank/DDBJ whole genome shotgun (WGS) entry which is preliminary data.</text>
</comment>
<reference evidence="1" key="1">
    <citation type="submission" date="2021-06" db="EMBL/GenBank/DDBJ databases">
        <authorList>
            <person name="Huq M.A."/>
        </authorList>
    </citation>
    <scope>NUCLEOTIDE SEQUENCE</scope>
    <source>
        <strain evidence="1">MAH-26</strain>
    </source>
</reference>
<dbReference type="EMBL" id="JAHSPG010000012">
    <property type="protein sequence ID" value="MBV4358591.1"/>
    <property type="molecule type" value="Genomic_DNA"/>
</dbReference>
<dbReference type="Proteomes" id="UP000812270">
    <property type="component" value="Unassembled WGS sequence"/>
</dbReference>
<evidence type="ECO:0000313" key="2">
    <source>
        <dbReference type="Proteomes" id="UP000812270"/>
    </source>
</evidence>
<proteinExistence type="predicted"/>
<sequence length="52" mass="5958">MKSVEPLKNSKVPIVQIDPSLEKYRNETLFPKKLAKANEHLKTAKLPDRKGK</sequence>
<name>A0A9E2W8I5_9BACT</name>
<gene>
    <name evidence="1" type="ORF">KTO63_15610</name>
</gene>
<organism evidence="1 2">
    <name type="scientific">Pinibacter aurantiacus</name>
    <dbReference type="NCBI Taxonomy" id="2851599"/>
    <lineage>
        <taxon>Bacteria</taxon>
        <taxon>Pseudomonadati</taxon>
        <taxon>Bacteroidota</taxon>
        <taxon>Chitinophagia</taxon>
        <taxon>Chitinophagales</taxon>
        <taxon>Chitinophagaceae</taxon>
        <taxon>Pinibacter</taxon>
    </lineage>
</organism>